<dbReference type="EMBL" id="JAGDFM010000177">
    <property type="protein sequence ID" value="KAG7383433.1"/>
    <property type="molecule type" value="Genomic_DNA"/>
</dbReference>
<name>A0A8T1VTT3_9STRA</name>
<dbReference type="Proteomes" id="UP000694044">
    <property type="component" value="Unassembled WGS sequence"/>
</dbReference>
<protein>
    <submittedName>
        <fullName evidence="1">Uncharacterized protein</fullName>
    </submittedName>
</protein>
<keyword evidence="2" id="KW-1185">Reference proteome</keyword>
<evidence type="ECO:0000313" key="2">
    <source>
        <dbReference type="Proteomes" id="UP000694044"/>
    </source>
</evidence>
<evidence type="ECO:0000313" key="1">
    <source>
        <dbReference type="EMBL" id="KAG7383433.1"/>
    </source>
</evidence>
<accession>A0A8T1VTT3</accession>
<comment type="caution">
    <text evidence="1">The sequence shown here is derived from an EMBL/GenBank/DDBJ whole genome shotgun (WGS) entry which is preliminary data.</text>
</comment>
<dbReference type="OrthoDB" id="100955at2759"/>
<gene>
    <name evidence="1" type="ORF">PHYPSEUDO_003673</name>
</gene>
<sequence length="284" mass="31471">MALSKDIEVDGVTAFESPPSASYRYVLTLKDDKLSIWIEDRASKQQWLQLHAHKGGMEKAEYASSMNAIPDASASDYVKCFHDSLECALGDDSDVQRKLTALKGGARRLELAMSIRFIRSSWVAKFTFDLDPVSVERIDVLESKLRDQQEELERLRKMVDGGDTPLFVKLVATTKTNNSNVNWGKIESDDFIVTGEDGVVKVVRPGLYHVGSIVNCAPGNHNQLVRLLKNGECILWCYCGFASGHCVSTALDTIVRVENNDELTISCDCNVTGTSYLTLARLAK</sequence>
<dbReference type="AlphaFoldDB" id="A0A8T1VTT3"/>
<reference evidence="1" key="1">
    <citation type="submission" date="2021-02" db="EMBL/GenBank/DDBJ databases">
        <authorList>
            <person name="Palmer J.M."/>
        </authorList>
    </citation>
    <scope>NUCLEOTIDE SEQUENCE</scope>
    <source>
        <strain evidence="1">SCRP734</strain>
    </source>
</reference>
<organism evidence="1 2">
    <name type="scientific">Phytophthora pseudosyringae</name>
    <dbReference type="NCBI Taxonomy" id="221518"/>
    <lineage>
        <taxon>Eukaryota</taxon>
        <taxon>Sar</taxon>
        <taxon>Stramenopiles</taxon>
        <taxon>Oomycota</taxon>
        <taxon>Peronosporomycetes</taxon>
        <taxon>Peronosporales</taxon>
        <taxon>Peronosporaceae</taxon>
        <taxon>Phytophthora</taxon>
    </lineage>
</organism>
<proteinExistence type="predicted"/>